<dbReference type="Pfam" id="PF06667">
    <property type="entry name" value="PspB"/>
    <property type="match status" value="1"/>
</dbReference>
<evidence type="ECO:0000313" key="3">
    <source>
        <dbReference type="Proteomes" id="UP000242642"/>
    </source>
</evidence>
<keyword evidence="3" id="KW-1185">Reference proteome</keyword>
<accession>A0A1I0ANP8</accession>
<organism evidence="2 3">
    <name type="scientific">Thorsellia anophelis DSM 18579</name>
    <dbReference type="NCBI Taxonomy" id="1123402"/>
    <lineage>
        <taxon>Bacteria</taxon>
        <taxon>Pseudomonadati</taxon>
        <taxon>Pseudomonadota</taxon>
        <taxon>Gammaproteobacteria</taxon>
        <taxon>Enterobacterales</taxon>
        <taxon>Thorselliaceae</taxon>
        <taxon>Thorsellia</taxon>
    </lineage>
</organism>
<gene>
    <name evidence="2" type="ORF">SAMN02583745_00999</name>
</gene>
<dbReference type="Proteomes" id="UP000242642">
    <property type="component" value="Unassembled WGS sequence"/>
</dbReference>
<dbReference type="STRING" id="1123402.SAMN02583745_00999"/>
<dbReference type="GO" id="GO:0006355">
    <property type="term" value="P:regulation of DNA-templated transcription"/>
    <property type="evidence" value="ECO:0007669"/>
    <property type="project" value="InterPro"/>
</dbReference>
<sequence length="131" mass="15217">MAIFSVILVVILVPILIFVVIPLTLIFGMKSSKNSESYINDSDIEALKRLEKQRRETAARVMTLQSIIAKDFPEAHFTRIREDDIFSVPTDSRSAMNELERLSNSIMKLDNQIFQIETFLDSNIRNWRRKL</sequence>
<proteinExistence type="predicted"/>
<name>A0A1I0ANP8_9GAMM</name>
<keyword evidence="1" id="KW-1133">Transmembrane helix</keyword>
<feature type="transmembrane region" description="Helical" evidence="1">
    <location>
        <begin position="6"/>
        <end position="27"/>
    </location>
</feature>
<keyword evidence="1" id="KW-0812">Transmembrane</keyword>
<keyword evidence="1" id="KW-0472">Membrane</keyword>
<evidence type="ECO:0000256" key="1">
    <source>
        <dbReference type="SAM" id="Phobius"/>
    </source>
</evidence>
<evidence type="ECO:0000313" key="2">
    <source>
        <dbReference type="EMBL" id="SES96003.1"/>
    </source>
</evidence>
<dbReference type="RefSeq" id="WP_093318285.1">
    <property type="nucleotide sequence ID" value="NZ_FOHV01000006.1"/>
</dbReference>
<dbReference type="AlphaFoldDB" id="A0A1I0ANP8"/>
<dbReference type="GO" id="GO:0009271">
    <property type="term" value="P:phage shock"/>
    <property type="evidence" value="ECO:0007669"/>
    <property type="project" value="InterPro"/>
</dbReference>
<reference evidence="3" key="1">
    <citation type="submission" date="2016-10" db="EMBL/GenBank/DDBJ databases">
        <authorList>
            <person name="Varghese N."/>
            <person name="Submissions S."/>
        </authorList>
    </citation>
    <scope>NUCLEOTIDE SEQUENCE [LARGE SCALE GENOMIC DNA]</scope>
    <source>
        <strain evidence="3">DSM 18579</strain>
    </source>
</reference>
<dbReference type="InterPro" id="IPR009554">
    <property type="entry name" value="Phageshock_PspB"/>
</dbReference>
<protein>
    <submittedName>
        <fullName evidence="2">Phage shock protein B</fullName>
    </submittedName>
</protein>
<dbReference type="EMBL" id="FOHV01000006">
    <property type="protein sequence ID" value="SES96003.1"/>
    <property type="molecule type" value="Genomic_DNA"/>
</dbReference>